<accession>A0ABQ8YE70</accession>
<keyword evidence="8" id="KW-0811">Translocation</keyword>
<dbReference type="InterPro" id="IPR001680">
    <property type="entry name" value="WD40_rpt"/>
</dbReference>
<organism evidence="12 13">
    <name type="scientific">Anaeramoeba flamelloides</name>
    <dbReference type="NCBI Taxonomy" id="1746091"/>
    <lineage>
        <taxon>Eukaryota</taxon>
        <taxon>Metamonada</taxon>
        <taxon>Anaeramoebidae</taxon>
        <taxon>Anaeramoeba</taxon>
    </lineage>
</organism>
<dbReference type="InterPro" id="IPR037363">
    <property type="entry name" value="Sec13/Seh1_fam"/>
</dbReference>
<keyword evidence="7" id="KW-0653">Protein transport</keyword>
<dbReference type="InterPro" id="IPR015943">
    <property type="entry name" value="WD40/YVTN_repeat-like_dom_sf"/>
</dbReference>
<dbReference type="PANTHER" id="PTHR11024:SF2">
    <property type="entry name" value="PROTEIN SEC13 HOMOLOG"/>
    <property type="match status" value="1"/>
</dbReference>
<keyword evidence="13" id="KW-1185">Reference proteome</keyword>
<name>A0ABQ8YE70_9EUKA</name>
<comment type="caution">
    <text evidence="12">The sequence shown here is derived from an EMBL/GenBank/DDBJ whole genome shotgun (WGS) entry which is preliminary data.</text>
</comment>
<dbReference type="PROSITE" id="PS50294">
    <property type="entry name" value="WD_REPEATS_REGION"/>
    <property type="match status" value="1"/>
</dbReference>
<evidence type="ECO:0000256" key="5">
    <source>
        <dbReference type="ARBA" id="ARBA00022737"/>
    </source>
</evidence>
<evidence type="ECO:0000313" key="13">
    <source>
        <dbReference type="Proteomes" id="UP001150062"/>
    </source>
</evidence>
<keyword evidence="6" id="KW-0509">mRNA transport</keyword>
<keyword evidence="10" id="KW-0539">Nucleus</keyword>
<evidence type="ECO:0000256" key="8">
    <source>
        <dbReference type="ARBA" id="ARBA00023010"/>
    </source>
</evidence>
<sequence>MEVETNHIDQINDLQMNHSGTLLATCSIDCVIKIFKIENESQKLITKLQGHKAPVWKVRWANPKFGTMIASCSEDGCVIIWGENNGVWKQYFSKSNFSSSVNSIDWAPYQYGLILACGTLNDKIVVITRGERQWSETQWNSLQNGVHCVCWAPFVPEGSLTGSSGPVMKTKKRIASGGQDGIIKIWGYNEKDGWVHEENLIGHTDLISSLVWCKSIGMPRSLLASGSHDKSVRVWSQETTQTKTNKQSFQLGNKKQQQQQQQQKIQIYQWKQQKLPVFSDIIWNVTWSLTGNLLAVSSGNNNVTLWEENKDGKWLQVYQEK</sequence>
<keyword evidence="4 11" id="KW-0853">WD repeat</keyword>
<feature type="repeat" description="WD" evidence="11">
    <location>
        <begin position="48"/>
        <end position="81"/>
    </location>
</feature>
<evidence type="ECO:0000256" key="10">
    <source>
        <dbReference type="ARBA" id="ARBA00023242"/>
    </source>
</evidence>
<proteinExistence type="inferred from homology"/>
<dbReference type="SMART" id="SM00320">
    <property type="entry name" value="WD40"/>
    <property type="match status" value="6"/>
</dbReference>
<evidence type="ECO:0000256" key="9">
    <source>
        <dbReference type="ARBA" id="ARBA00023132"/>
    </source>
</evidence>
<protein>
    <submittedName>
        <fullName evidence="12">Protein sec13</fullName>
    </submittedName>
</protein>
<evidence type="ECO:0000256" key="6">
    <source>
        <dbReference type="ARBA" id="ARBA00022816"/>
    </source>
</evidence>
<evidence type="ECO:0000313" key="12">
    <source>
        <dbReference type="EMBL" id="KAJ6242888.1"/>
    </source>
</evidence>
<reference evidence="12" key="1">
    <citation type="submission" date="2022-08" db="EMBL/GenBank/DDBJ databases">
        <title>Novel sulfate-reducing endosymbionts in the free-living metamonad Anaeramoeba.</title>
        <authorList>
            <person name="Jerlstrom-Hultqvist J."/>
            <person name="Cepicka I."/>
            <person name="Gallot-Lavallee L."/>
            <person name="Salas-Leiva D."/>
            <person name="Curtis B.A."/>
            <person name="Zahonova K."/>
            <person name="Pipaliya S."/>
            <person name="Dacks J."/>
            <person name="Roger A.J."/>
        </authorList>
    </citation>
    <scope>NUCLEOTIDE SEQUENCE</scope>
    <source>
        <strain evidence="12">Schooner1</strain>
    </source>
</reference>
<dbReference type="SUPFAM" id="SSF50978">
    <property type="entry name" value="WD40 repeat-like"/>
    <property type="match status" value="1"/>
</dbReference>
<comment type="similarity">
    <text evidence="2">Belongs to the WD repeat SEC13 family.</text>
</comment>
<comment type="subcellular location">
    <subcellularLocation>
        <location evidence="1">Nucleus</location>
        <location evidence="1">Nuclear pore complex</location>
    </subcellularLocation>
</comment>
<dbReference type="Pfam" id="PF00400">
    <property type="entry name" value="WD40"/>
    <property type="match status" value="5"/>
</dbReference>
<dbReference type="PROSITE" id="PS50082">
    <property type="entry name" value="WD_REPEATS_2"/>
    <property type="match status" value="2"/>
</dbReference>
<dbReference type="PANTHER" id="PTHR11024">
    <property type="entry name" value="NUCLEAR PORE COMPLEX PROTEIN SEC13 / SEH1 FAMILY MEMBER"/>
    <property type="match status" value="1"/>
</dbReference>
<keyword evidence="3" id="KW-0813">Transport</keyword>
<evidence type="ECO:0000256" key="2">
    <source>
        <dbReference type="ARBA" id="ARBA00010102"/>
    </source>
</evidence>
<keyword evidence="9" id="KW-0906">Nuclear pore complex</keyword>
<feature type="repeat" description="WD" evidence="11">
    <location>
        <begin position="200"/>
        <end position="245"/>
    </location>
</feature>
<evidence type="ECO:0000256" key="11">
    <source>
        <dbReference type="PROSITE-ProRule" id="PRU00221"/>
    </source>
</evidence>
<keyword evidence="5" id="KW-0677">Repeat</keyword>
<evidence type="ECO:0000256" key="4">
    <source>
        <dbReference type="ARBA" id="ARBA00022574"/>
    </source>
</evidence>
<dbReference type="EMBL" id="JAOAOG010000173">
    <property type="protein sequence ID" value="KAJ6242888.1"/>
    <property type="molecule type" value="Genomic_DNA"/>
</dbReference>
<evidence type="ECO:0000256" key="7">
    <source>
        <dbReference type="ARBA" id="ARBA00022927"/>
    </source>
</evidence>
<evidence type="ECO:0000256" key="3">
    <source>
        <dbReference type="ARBA" id="ARBA00022448"/>
    </source>
</evidence>
<dbReference type="InterPro" id="IPR036322">
    <property type="entry name" value="WD40_repeat_dom_sf"/>
</dbReference>
<gene>
    <name evidence="12" type="ORF">M0813_02738</name>
</gene>
<dbReference type="Proteomes" id="UP001150062">
    <property type="component" value="Unassembled WGS sequence"/>
</dbReference>
<dbReference type="Gene3D" id="2.130.10.10">
    <property type="entry name" value="YVTN repeat-like/Quinoprotein amine dehydrogenase"/>
    <property type="match status" value="1"/>
</dbReference>
<evidence type="ECO:0000256" key="1">
    <source>
        <dbReference type="ARBA" id="ARBA00004567"/>
    </source>
</evidence>